<accession>A0ABT1IFX8</accession>
<keyword evidence="2" id="KW-1185">Reference proteome</keyword>
<proteinExistence type="predicted"/>
<dbReference type="Proteomes" id="UP001205185">
    <property type="component" value="Unassembled WGS sequence"/>
</dbReference>
<comment type="caution">
    <text evidence="1">The sequence shown here is derived from an EMBL/GenBank/DDBJ whole genome shotgun (WGS) entry which is preliminary data.</text>
</comment>
<reference evidence="1 2" key="1">
    <citation type="submission" date="2022-06" db="EMBL/GenBank/DDBJ databases">
        <title>Genomic Encyclopedia of Archaeal and Bacterial Type Strains, Phase II (KMG-II): from individual species to whole genera.</title>
        <authorList>
            <person name="Goeker M."/>
        </authorList>
    </citation>
    <scope>NUCLEOTIDE SEQUENCE [LARGE SCALE GENOMIC DNA]</scope>
    <source>
        <strain evidence="1 2">DSM 44255</strain>
    </source>
</reference>
<dbReference type="EMBL" id="JAMTCO010000009">
    <property type="protein sequence ID" value="MCP2271532.1"/>
    <property type="molecule type" value="Genomic_DNA"/>
</dbReference>
<protein>
    <submittedName>
        <fullName evidence="1">Uncharacterized protein</fullName>
    </submittedName>
</protein>
<gene>
    <name evidence="1" type="ORF">LV75_004046</name>
</gene>
<evidence type="ECO:0000313" key="1">
    <source>
        <dbReference type="EMBL" id="MCP2271532.1"/>
    </source>
</evidence>
<evidence type="ECO:0000313" key="2">
    <source>
        <dbReference type="Proteomes" id="UP001205185"/>
    </source>
</evidence>
<sequence>MAVLGEVLDEGDLVIDGGNSRYTDDKVNADLLAPLTTLCPQPLPPSTARPTPP</sequence>
<name>A0ABT1IFX8_9PSEU</name>
<organism evidence="1 2">
    <name type="scientific">Actinokineospora diospyrosa</name>
    <dbReference type="NCBI Taxonomy" id="103728"/>
    <lineage>
        <taxon>Bacteria</taxon>
        <taxon>Bacillati</taxon>
        <taxon>Actinomycetota</taxon>
        <taxon>Actinomycetes</taxon>
        <taxon>Pseudonocardiales</taxon>
        <taxon>Pseudonocardiaceae</taxon>
        <taxon>Actinokineospora</taxon>
    </lineage>
</organism>